<dbReference type="GO" id="GO:0004519">
    <property type="term" value="F:endonuclease activity"/>
    <property type="evidence" value="ECO:0007669"/>
    <property type="project" value="UniProtKB-KW"/>
</dbReference>
<comment type="caution">
    <text evidence="2">The sequence shown here is derived from an EMBL/GenBank/DDBJ whole genome shotgun (WGS) entry which is preliminary data.</text>
</comment>
<organism evidence="2 3">
    <name type="scientific">Tectimicrobiota bacterium</name>
    <dbReference type="NCBI Taxonomy" id="2528274"/>
    <lineage>
        <taxon>Bacteria</taxon>
        <taxon>Pseudomonadati</taxon>
        <taxon>Nitrospinota/Tectimicrobiota group</taxon>
        <taxon>Candidatus Tectimicrobiota</taxon>
    </lineage>
</organism>
<dbReference type="InterPro" id="IPR003615">
    <property type="entry name" value="HNH_nuc"/>
</dbReference>
<proteinExistence type="predicted"/>
<sequence>MAKGVFTTKVHPIYDDLPEVRYHFPQTYLNQVQATIGDWIVYYEPRRQSADVRSRGGRQGYFATARVQRIEADSHRHAHYYALVTDFLEFESLVPFRQGGMYVEDALMKTDGSTNKGAFGRSVRLLADAAYQRIVQLGFPLSTGRQMEDAHASIAEEPESYDRPIVEQVRWRPFRDAAFTHGVRALYKNTCAMTGLSMVNGGGRPEVEAAHIRPVGDDHHGPDSMRNGIALSRSMHWMFDRGLISVTDDYNILIVGSLVPEPMQRLLNPDGKILLPAERRLYPHPQFLHYHREHIFKG</sequence>
<keyword evidence="2" id="KW-0378">Hydrolase</keyword>
<feature type="domain" description="HNH nuclease" evidence="1">
    <location>
        <begin position="191"/>
        <end position="246"/>
    </location>
</feature>
<dbReference type="AlphaFoldDB" id="A0A937W2Q6"/>
<evidence type="ECO:0000313" key="3">
    <source>
        <dbReference type="Proteomes" id="UP000712673"/>
    </source>
</evidence>
<gene>
    <name evidence="2" type="ORF">FJZ47_17485</name>
</gene>
<dbReference type="EMBL" id="VGLS01000617">
    <property type="protein sequence ID" value="MBM3225572.1"/>
    <property type="molecule type" value="Genomic_DNA"/>
</dbReference>
<dbReference type="Pfam" id="PF13391">
    <property type="entry name" value="HNH_2"/>
    <property type="match status" value="1"/>
</dbReference>
<name>A0A937W2Q6_UNCTE</name>
<keyword evidence="2" id="KW-0255">Endonuclease</keyword>
<keyword evidence="2" id="KW-0540">Nuclease</keyword>
<evidence type="ECO:0000313" key="2">
    <source>
        <dbReference type="EMBL" id="MBM3225572.1"/>
    </source>
</evidence>
<reference evidence="2" key="1">
    <citation type="submission" date="2019-03" db="EMBL/GenBank/DDBJ databases">
        <title>Lake Tanganyika Metagenome-Assembled Genomes (MAGs).</title>
        <authorList>
            <person name="Tran P."/>
        </authorList>
    </citation>
    <scope>NUCLEOTIDE SEQUENCE</scope>
    <source>
        <strain evidence="2">K_DeepCast_65m_m2_066</strain>
    </source>
</reference>
<accession>A0A937W2Q6</accession>
<dbReference type="Proteomes" id="UP000712673">
    <property type="component" value="Unassembled WGS sequence"/>
</dbReference>
<protein>
    <submittedName>
        <fullName evidence="2">Restriction endonuclease</fullName>
    </submittedName>
</protein>
<evidence type="ECO:0000259" key="1">
    <source>
        <dbReference type="Pfam" id="PF13391"/>
    </source>
</evidence>